<gene>
    <name evidence="3" type="ORF">GL58_20525</name>
    <name evidence="2" type="ORF">P353_18105</name>
</gene>
<dbReference type="Proteomes" id="UP000029553">
    <property type="component" value="Unassembled WGS sequence"/>
</dbReference>
<organism evidence="2 4">
    <name type="scientific">Comamonas testosteroni</name>
    <name type="common">Pseudomonas testosteroni</name>
    <dbReference type="NCBI Taxonomy" id="285"/>
    <lineage>
        <taxon>Bacteria</taxon>
        <taxon>Pseudomonadati</taxon>
        <taxon>Pseudomonadota</taxon>
        <taxon>Betaproteobacteria</taxon>
        <taxon>Burkholderiales</taxon>
        <taxon>Comamonadaceae</taxon>
        <taxon>Comamonas</taxon>
    </lineage>
</organism>
<dbReference type="PROSITE" id="PS51257">
    <property type="entry name" value="PROKAR_LIPOPROTEIN"/>
    <property type="match status" value="1"/>
</dbReference>
<reference evidence="2 4" key="1">
    <citation type="submission" date="2013-09" db="EMBL/GenBank/DDBJ databases">
        <title>High correlation between genotypes and phenotypes of environmental bacteria Comamonas testosteroni strains.</title>
        <authorList>
            <person name="Liu L."/>
            <person name="Zhu W."/>
            <person name="Xia X."/>
            <person name="Xu B."/>
            <person name="Luo M."/>
            <person name="Wang G."/>
        </authorList>
    </citation>
    <scope>NUCLEOTIDE SEQUENCE [LARGE SCALE GENOMIC DNA]</scope>
    <source>
        <strain evidence="2 4">JL40</strain>
    </source>
</reference>
<reference evidence="5" key="2">
    <citation type="submission" date="2014-06" db="EMBL/GenBank/DDBJ databases">
        <title>Draft genome sequence of C. testosteroni WDL7.</title>
        <authorList>
            <person name="Wu Y."/>
            <person name="Seshan H."/>
            <person name="Arumugam K."/>
        </authorList>
    </citation>
    <scope>NUCLEOTIDE SEQUENCE [LARGE SCALE GENOMIC DNA]</scope>
    <source>
        <strain evidence="5">WDL7</strain>
    </source>
</reference>
<feature type="signal peptide" evidence="1">
    <location>
        <begin position="1"/>
        <end position="30"/>
    </location>
</feature>
<evidence type="ECO:0000313" key="2">
    <source>
        <dbReference type="EMBL" id="KGH27544.1"/>
    </source>
</evidence>
<reference evidence="3" key="3">
    <citation type="submission" date="2014-06" db="EMBL/GenBank/DDBJ databases">
        <title>Three species of the Botryosphaeriales overlap on five unrelated trees in China, with a novel species.</title>
        <authorList>
            <person name="Tian C."/>
            <person name="Fan X."/>
        </authorList>
    </citation>
    <scope>NUCLEOTIDE SEQUENCE</scope>
    <source>
        <strain evidence="3">WDL7</strain>
    </source>
</reference>
<evidence type="ECO:0008006" key="6">
    <source>
        <dbReference type="Google" id="ProtNLM"/>
    </source>
</evidence>
<feature type="chain" id="PRO_5010409050" description="DUF3617 family protein" evidence="1">
    <location>
        <begin position="31"/>
        <end position="135"/>
    </location>
</feature>
<dbReference type="EMBL" id="JNVD01000033">
    <property type="protein sequence ID" value="KOC19100.1"/>
    <property type="molecule type" value="Genomic_DNA"/>
</dbReference>
<evidence type="ECO:0000313" key="3">
    <source>
        <dbReference type="EMBL" id="KOC19100.1"/>
    </source>
</evidence>
<evidence type="ECO:0000313" key="5">
    <source>
        <dbReference type="Proteomes" id="UP000037442"/>
    </source>
</evidence>
<keyword evidence="1" id="KW-0732">Signal</keyword>
<comment type="caution">
    <text evidence="2">The sequence shown here is derived from an EMBL/GenBank/DDBJ whole genome shotgun (WGS) entry which is preliminary data.</text>
</comment>
<dbReference type="PATRIC" id="fig|285.49.peg.4253"/>
<dbReference type="Proteomes" id="UP000037442">
    <property type="component" value="Unassembled WGS sequence"/>
</dbReference>
<accession>A0A096FCC4</accession>
<proteinExistence type="predicted"/>
<protein>
    <recommendedName>
        <fullName evidence="6">DUF3617 family protein</fullName>
    </recommendedName>
</protein>
<sequence length="135" mass="14972">MERQMKTGIRPAPAILVYLSVLSCVSPAKAQSENPFIGKWTATWENKDGRSLQANVVITEAGGTWQTLAQRKLDPCVGKEAQLEIKSVSPKEMRFTARHSEALMGCKDTNIKMQMQPDGTVTGSRGQDEMRFTKN</sequence>
<evidence type="ECO:0000256" key="1">
    <source>
        <dbReference type="SAM" id="SignalP"/>
    </source>
</evidence>
<dbReference type="AlphaFoldDB" id="A0A096FCC4"/>
<evidence type="ECO:0000313" key="4">
    <source>
        <dbReference type="Proteomes" id="UP000029553"/>
    </source>
</evidence>
<name>A0A096FCC4_COMTE</name>
<dbReference type="EMBL" id="AWOR01000059">
    <property type="protein sequence ID" value="KGH27544.1"/>
    <property type="molecule type" value="Genomic_DNA"/>
</dbReference>